<dbReference type="EMBL" id="FNGP01000006">
    <property type="protein sequence ID" value="SDL77667.1"/>
    <property type="molecule type" value="Genomic_DNA"/>
</dbReference>
<dbReference type="CDD" id="cd03794">
    <property type="entry name" value="GT4_WbuB-like"/>
    <property type="match status" value="1"/>
</dbReference>
<name>A0A1G9MUT0_9ACTN</name>
<feature type="domain" description="Glycosyltransferase subfamily 4-like N-terminal" evidence="3">
    <location>
        <begin position="25"/>
        <end position="199"/>
    </location>
</feature>
<evidence type="ECO:0000259" key="3">
    <source>
        <dbReference type="Pfam" id="PF13579"/>
    </source>
</evidence>
<keyword evidence="5" id="KW-1185">Reference proteome</keyword>
<dbReference type="InterPro" id="IPR028098">
    <property type="entry name" value="Glyco_trans_4-like_N"/>
</dbReference>
<gene>
    <name evidence="4" type="ORF">SAMN04488242_2753</name>
</gene>
<organism evidence="4 5">
    <name type="scientific">Tessaracoccus oleiagri</name>
    <dbReference type="NCBI Taxonomy" id="686624"/>
    <lineage>
        <taxon>Bacteria</taxon>
        <taxon>Bacillati</taxon>
        <taxon>Actinomycetota</taxon>
        <taxon>Actinomycetes</taxon>
        <taxon>Propionibacteriales</taxon>
        <taxon>Propionibacteriaceae</taxon>
        <taxon>Tessaracoccus</taxon>
    </lineage>
</organism>
<dbReference type="Pfam" id="PF13579">
    <property type="entry name" value="Glyco_trans_4_4"/>
    <property type="match status" value="1"/>
</dbReference>
<keyword evidence="2 4" id="KW-0808">Transferase</keyword>
<evidence type="ECO:0000313" key="4">
    <source>
        <dbReference type="EMBL" id="SDL77667.1"/>
    </source>
</evidence>
<dbReference type="SUPFAM" id="SSF53756">
    <property type="entry name" value="UDP-Glycosyltransferase/glycogen phosphorylase"/>
    <property type="match status" value="1"/>
</dbReference>
<dbReference type="PANTHER" id="PTHR12526:SF624">
    <property type="entry name" value="BLR6297 PROTEIN"/>
    <property type="match status" value="1"/>
</dbReference>
<reference evidence="4 5" key="1">
    <citation type="submission" date="2016-10" db="EMBL/GenBank/DDBJ databases">
        <authorList>
            <person name="de Groot N.N."/>
        </authorList>
    </citation>
    <scope>NUCLEOTIDE SEQUENCE [LARGE SCALE GENOMIC DNA]</scope>
    <source>
        <strain evidence="4 5">CGMCC 1.9159</strain>
    </source>
</reference>
<dbReference type="OrthoDB" id="509705at2"/>
<sequence length="447" mass="50965">MSRSIGGDDPHVLVIVQNLPIQVDRRVQLEFHELLDRGYRVSLICPKGPGDPARETIDGARIYKYAPAPVATGALGYAVEFVYSWLRTAWLSVVAWRERGPFQMIQACNPPDTYWLLALLWRLRGVRFVFDHHDLNPELFHSRFGAPKTAVQRLELAFLHWLERRTFRTAHRVISTNDSYRAIALRRGRKRPEDVDVVRSGPDTARMRPIYPEQPVPEGLTMLAYLGIMGPQDGVDQVLLLVDELRRRGRTDIRATLMGFGDCLDDLRRQSAEMGLDDVVTFTGRVDKREIAEQLSRAHIGVSPDLKTPLNDLSTMNKTLEYMSYALPAVSFDLKETRVTGGDAVRYVPSGDIVAMADEVERLVADPELRVDLSRRARARVVEMFDWAGQAKVFGDVFDEVLGRPRFERHSYAAPDPDVDDHGRRFVPLEDEEELTRFLRTRRAEST</sequence>
<dbReference type="STRING" id="686624.SAMN04488242_2753"/>
<dbReference type="Pfam" id="PF13692">
    <property type="entry name" value="Glyco_trans_1_4"/>
    <property type="match status" value="1"/>
</dbReference>
<dbReference type="PANTHER" id="PTHR12526">
    <property type="entry name" value="GLYCOSYLTRANSFERASE"/>
    <property type="match status" value="1"/>
</dbReference>
<dbReference type="Gene3D" id="3.40.50.2000">
    <property type="entry name" value="Glycogen Phosphorylase B"/>
    <property type="match status" value="2"/>
</dbReference>
<protein>
    <submittedName>
        <fullName evidence="4">Glycosyltransferase involved in cell wall bisynthesis</fullName>
    </submittedName>
</protein>
<keyword evidence="1" id="KW-0328">Glycosyltransferase</keyword>
<dbReference type="Proteomes" id="UP000199475">
    <property type="component" value="Unassembled WGS sequence"/>
</dbReference>
<evidence type="ECO:0000256" key="1">
    <source>
        <dbReference type="ARBA" id="ARBA00022676"/>
    </source>
</evidence>
<dbReference type="AlphaFoldDB" id="A0A1G9MUT0"/>
<evidence type="ECO:0000313" key="5">
    <source>
        <dbReference type="Proteomes" id="UP000199475"/>
    </source>
</evidence>
<proteinExistence type="predicted"/>
<evidence type="ECO:0000256" key="2">
    <source>
        <dbReference type="ARBA" id="ARBA00022679"/>
    </source>
</evidence>
<dbReference type="RefSeq" id="WP_093253340.1">
    <property type="nucleotide sequence ID" value="NZ_FNGP01000006.1"/>
</dbReference>
<dbReference type="GO" id="GO:0016757">
    <property type="term" value="F:glycosyltransferase activity"/>
    <property type="evidence" value="ECO:0007669"/>
    <property type="project" value="UniProtKB-KW"/>
</dbReference>
<accession>A0A1G9MUT0</accession>